<name>A0A369W9T0_9HYPH</name>
<accession>A0A369W9T0</accession>
<dbReference type="PROSITE" id="PS50895">
    <property type="entry name" value="SURF1"/>
    <property type="match status" value="1"/>
</dbReference>
<dbReference type="OrthoDB" id="6079986at2"/>
<gene>
    <name evidence="7" type="ORF">DVH29_01365</name>
</gene>
<keyword evidence="6" id="KW-1003">Cell membrane</keyword>
<keyword evidence="4 6" id="KW-1133">Transmembrane helix</keyword>
<organism evidence="7 8">
    <name type="scientific">Pelagibacterium lacus</name>
    <dbReference type="NCBI Taxonomy" id="2282655"/>
    <lineage>
        <taxon>Bacteria</taxon>
        <taxon>Pseudomonadati</taxon>
        <taxon>Pseudomonadota</taxon>
        <taxon>Alphaproteobacteria</taxon>
        <taxon>Hyphomicrobiales</taxon>
        <taxon>Devosiaceae</taxon>
        <taxon>Pelagibacterium</taxon>
    </lineage>
</organism>
<dbReference type="EMBL" id="QQNH01000001">
    <property type="protein sequence ID" value="RDE10625.1"/>
    <property type="molecule type" value="Genomic_DNA"/>
</dbReference>
<dbReference type="CDD" id="cd06662">
    <property type="entry name" value="SURF1"/>
    <property type="match status" value="1"/>
</dbReference>
<evidence type="ECO:0000256" key="6">
    <source>
        <dbReference type="RuleBase" id="RU363076"/>
    </source>
</evidence>
<dbReference type="AlphaFoldDB" id="A0A369W9T0"/>
<evidence type="ECO:0000313" key="7">
    <source>
        <dbReference type="EMBL" id="RDE10625.1"/>
    </source>
</evidence>
<feature type="transmembrane region" description="Helical" evidence="6">
    <location>
        <begin position="12"/>
        <end position="35"/>
    </location>
</feature>
<dbReference type="PANTHER" id="PTHR23427:SF2">
    <property type="entry name" value="SURFEIT LOCUS PROTEIN 1"/>
    <property type="match status" value="1"/>
</dbReference>
<evidence type="ECO:0000313" key="8">
    <source>
        <dbReference type="Proteomes" id="UP000253759"/>
    </source>
</evidence>
<dbReference type="Pfam" id="PF02104">
    <property type="entry name" value="SURF1"/>
    <property type="match status" value="1"/>
</dbReference>
<evidence type="ECO:0000256" key="5">
    <source>
        <dbReference type="ARBA" id="ARBA00023136"/>
    </source>
</evidence>
<dbReference type="Proteomes" id="UP000253759">
    <property type="component" value="Unassembled WGS sequence"/>
</dbReference>
<keyword evidence="8" id="KW-1185">Reference proteome</keyword>
<comment type="caution">
    <text evidence="7">The sequence shown here is derived from an EMBL/GenBank/DDBJ whole genome shotgun (WGS) entry which is preliminary data.</text>
</comment>
<proteinExistence type="inferred from homology"/>
<comment type="similarity">
    <text evidence="2 6">Belongs to the SURF1 family.</text>
</comment>
<dbReference type="RefSeq" id="WP_114644343.1">
    <property type="nucleotide sequence ID" value="NZ_QQNH01000001.1"/>
</dbReference>
<evidence type="ECO:0000256" key="4">
    <source>
        <dbReference type="ARBA" id="ARBA00022989"/>
    </source>
</evidence>
<dbReference type="InterPro" id="IPR045214">
    <property type="entry name" value="Surf1/Surf4"/>
</dbReference>
<keyword evidence="3 6" id="KW-0812">Transmembrane</keyword>
<dbReference type="PANTHER" id="PTHR23427">
    <property type="entry name" value="SURFEIT LOCUS PROTEIN"/>
    <property type="match status" value="1"/>
</dbReference>
<dbReference type="InterPro" id="IPR002994">
    <property type="entry name" value="Surf1/Shy1"/>
</dbReference>
<evidence type="ECO:0000256" key="2">
    <source>
        <dbReference type="ARBA" id="ARBA00007165"/>
    </source>
</evidence>
<protein>
    <recommendedName>
        <fullName evidence="6">SURF1-like protein</fullName>
    </recommendedName>
</protein>
<evidence type="ECO:0000256" key="3">
    <source>
        <dbReference type="ARBA" id="ARBA00022692"/>
    </source>
</evidence>
<sequence length="261" mass="28611">MSASPSAGRNWTLGQLSFVVLMLGLTGLFIMLGIWQAQRLGEKEALIALVEERFEAAPVAFPPAATWPDLDPDSLDYRPLSAEGRFLPLAPVPIFTNLNDPAGRYGGVGYWIMAPFELSGGGIVWVNRGFVPEALVDQYATAPEPSAPATIEGVARRPEQSGSFTPAPDVERRREWVRDPVRLTAFLDQPDQPIAPVTLDLRAGPAGELPQGGETLISFSNRHLEYAGTWFLFAAITPVMLGIWLWRQRRPENLAPGGREH</sequence>
<comment type="subcellular location">
    <subcellularLocation>
        <location evidence="6">Cell membrane</location>
        <topology evidence="6">Multi-pass membrane protein</topology>
    </subcellularLocation>
    <subcellularLocation>
        <location evidence="1">Membrane</location>
    </subcellularLocation>
</comment>
<keyword evidence="5 6" id="KW-0472">Membrane</keyword>
<feature type="transmembrane region" description="Helical" evidence="6">
    <location>
        <begin position="226"/>
        <end position="246"/>
    </location>
</feature>
<evidence type="ECO:0000256" key="1">
    <source>
        <dbReference type="ARBA" id="ARBA00004370"/>
    </source>
</evidence>
<dbReference type="GO" id="GO:0005886">
    <property type="term" value="C:plasma membrane"/>
    <property type="evidence" value="ECO:0007669"/>
    <property type="project" value="UniProtKB-SubCell"/>
</dbReference>
<reference evidence="8" key="1">
    <citation type="submission" date="2018-07" db="EMBL/GenBank/DDBJ databases">
        <authorList>
            <person name="Liu B.-T."/>
            <person name="Du Z."/>
        </authorList>
    </citation>
    <scope>NUCLEOTIDE SEQUENCE [LARGE SCALE GENOMIC DNA]</scope>
    <source>
        <strain evidence="8">XYN52</strain>
    </source>
</reference>